<protein>
    <submittedName>
        <fullName evidence="3">Uncharacterized protein</fullName>
    </submittedName>
</protein>
<accession>A0A8H5G4X2</accession>
<name>A0A8H5G4X2_9AGAR</name>
<comment type="caution">
    <text evidence="3">The sequence shown here is derived from an EMBL/GenBank/DDBJ whole genome shotgun (WGS) entry which is preliminary data.</text>
</comment>
<organism evidence="3 4">
    <name type="scientific">Leucocoprinus leucothites</name>
    <dbReference type="NCBI Taxonomy" id="201217"/>
    <lineage>
        <taxon>Eukaryota</taxon>
        <taxon>Fungi</taxon>
        <taxon>Dikarya</taxon>
        <taxon>Basidiomycota</taxon>
        <taxon>Agaricomycotina</taxon>
        <taxon>Agaricomycetes</taxon>
        <taxon>Agaricomycetidae</taxon>
        <taxon>Agaricales</taxon>
        <taxon>Agaricineae</taxon>
        <taxon>Agaricaceae</taxon>
        <taxon>Leucocoprinus</taxon>
    </lineage>
</organism>
<dbReference type="Proteomes" id="UP000559027">
    <property type="component" value="Unassembled WGS sequence"/>
</dbReference>
<keyword evidence="2" id="KW-0472">Membrane</keyword>
<keyword evidence="2" id="KW-0812">Transmembrane</keyword>
<sequence>MKNVMDILPSVSTAFYQNAIHLIPESLEPIPNSKGSQEKNERLSSILKTLAVSFHELRTRINEFKALATRFCASPLSMQDEDLPLKEILLTSEMNLRYRASCAYAYESEYSGVVFNSVTWLNIPLAQMNLPSIRYYVHQFIPELQCDLKEMADQVKVFSGDGIAAIHHEQQRSSGNFKVVLSVSTFFSSVTGGALQMAESTTPVSGRENLFHITLPASYGMEGNKLVSSRRNLISNVVEAMFRGTRGDQLPSWPKKWTEELQLAFLGISIATFSVGLVTFTYSSSDSSSPAPSITLSFFVAIFTGVALVLAWMIADIQLRRHRRLRNTSQKDQPSLNPQQRGAFEDVKTPSSPVAIKLRDTIKTVRQITSVVNAFALTKPEMIPSIDLEEYGIINDVAYSDDGSWLAVACSWPDRARLARRTMAAAVT</sequence>
<proteinExistence type="predicted"/>
<feature type="compositionally biased region" description="Polar residues" evidence="1">
    <location>
        <begin position="327"/>
        <end position="340"/>
    </location>
</feature>
<dbReference type="EMBL" id="JAACJO010000005">
    <property type="protein sequence ID" value="KAF5358350.1"/>
    <property type="molecule type" value="Genomic_DNA"/>
</dbReference>
<evidence type="ECO:0000313" key="3">
    <source>
        <dbReference type="EMBL" id="KAF5358350.1"/>
    </source>
</evidence>
<feature type="transmembrane region" description="Helical" evidence="2">
    <location>
        <begin position="294"/>
        <end position="315"/>
    </location>
</feature>
<evidence type="ECO:0000256" key="2">
    <source>
        <dbReference type="SAM" id="Phobius"/>
    </source>
</evidence>
<reference evidence="3 4" key="1">
    <citation type="journal article" date="2020" name="ISME J.">
        <title>Uncovering the hidden diversity of litter-decomposition mechanisms in mushroom-forming fungi.</title>
        <authorList>
            <person name="Floudas D."/>
            <person name="Bentzer J."/>
            <person name="Ahren D."/>
            <person name="Johansson T."/>
            <person name="Persson P."/>
            <person name="Tunlid A."/>
        </authorList>
    </citation>
    <scope>NUCLEOTIDE SEQUENCE [LARGE SCALE GENOMIC DNA]</scope>
    <source>
        <strain evidence="3 4">CBS 146.42</strain>
    </source>
</reference>
<dbReference type="AlphaFoldDB" id="A0A8H5G4X2"/>
<evidence type="ECO:0000256" key="1">
    <source>
        <dbReference type="SAM" id="MobiDB-lite"/>
    </source>
</evidence>
<keyword evidence="2" id="KW-1133">Transmembrane helix</keyword>
<gene>
    <name evidence="3" type="ORF">D9756_001898</name>
</gene>
<keyword evidence="4" id="KW-1185">Reference proteome</keyword>
<feature type="region of interest" description="Disordered" evidence="1">
    <location>
        <begin position="326"/>
        <end position="346"/>
    </location>
</feature>
<feature type="transmembrane region" description="Helical" evidence="2">
    <location>
        <begin position="263"/>
        <end position="282"/>
    </location>
</feature>
<evidence type="ECO:0000313" key="4">
    <source>
        <dbReference type="Proteomes" id="UP000559027"/>
    </source>
</evidence>